<evidence type="ECO:0000256" key="2">
    <source>
        <dbReference type="ARBA" id="ARBA00004173"/>
    </source>
</evidence>
<dbReference type="CDD" id="cd03443">
    <property type="entry name" value="PaaI_thioesterase"/>
    <property type="match status" value="1"/>
</dbReference>
<dbReference type="FunCoup" id="A0A067QRP3">
    <property type="interactions" value="916"/>
</dbReference>
<dbReference type="Proteomes" id="UP000027135">
    <property type="component" value="Unassembled WGS sequence"/>
</dbReference>
<evidence type="ECO:0000256" key="9">
    <source>
        <dbReference type="ARBA" id="ARBA00023098"/>
    </source>
</evidence>
<evidence type="ECO:0000256" key="11">
    <source>
        <dbReference type="ARBA" id="ARBA00023212"/>
    </source>
</evidence>
<dbReference type="GO" id="GO:0006629">
    <property type="term" value="P:lipid metabolic process"/>
    <property type="evidence" value="ECO:0007669"/>
    <property type="project" value="UniProtKB-KW"/>
</dbReference>
<keyword evidence="26" id="KW-1185">Reference proteome</keyword>
<sequence>MAGNGFKTALNVFKQIISSKGFDRVLDKVKIVSGGEGRFRAELVIEPEHQNKFGTLHGGLTATLVDSLSTAALISHKVGVPGVTVDLHIMYLKAAAIGETVVIDCNTLKAGRTLAFLTVDITKKETGELVARGSHTKFIGS</sequence>
<dbReference type="AlphaFoldDB" id="A0A067QRP3"/>
<keyword evidence="8" id="KW-0007">Acetylation</keyword>
<evidence type="ECO:0000256" key="15">
    <source>
        <dbReference type="ARBA" id="ARBA00048074"/>
    </source>
</evidence>
<comment type="subcellular location">
    <subcellularLocation>
        <location evidence="3">Cytoplasm</location>
        <location evidence="3">Cytoskeleton</location>
        <location evidence="3">Spindle</location>
    </subcellularLocation>
    <subcellularLocation>
        <location evidence="4">Cytoplasm</location>
        <location evidence="4">Cytosol</location>
    </subcellularLocation>
    <subcellularLocation>
        <location evidence="2">Mitochondrion</location>
    </subcellularLocation>
    <subcellularLocation>
        <location evidence="1">Nucleus</location>
    </subcellularLocation>
</comment>
<evidence type="ECO:0000313" key="26">
    <source>
        <dbReference type="Proteomes" id="UP000027135"/>
    </source>
</evidence>
<comment type="catalytic activity">
    <reaction evidence="17">
        <text>a fatty acyl-CoA + H2O = a fatty acid + CoA + H(+)</text>
        <dbReference type="Rhea" id="RHEA:16781"/>
        <dbReference type="ChEBI" id="CHEBI:15377"/>
        <dbReference type="ChEBI" id="CHEBI:15378"/>
        <dbReference type="ChEBI" id="CHEBI:28868"/>
        <dbReference type="ChEBI" id="CHEBI:57287"/>
        <dbReference type="ChEBI" id="CHEBI:77636"/>
    </reaction>
    <physiologicalReaction direction="left-to-right" evidence="17">
        <dbReference type="Rhea" id="RHEA:16782"/>
    </physiologicalReaction>
</comment>
<evidence type="ECO:0000256" key="23">
    <source>
        <dbReference type="ARBA" id="ARBA00083956"/>
    </source>
</evidence>
<evidence type="ECO:0000256" key="1">
    <source>
        <dbReference type="ARBA" id="ARBA00004123"/>
    </source>
</evidence>
<protein>
    <recommendedName>
        <fullName evidence="20">Acyl-coenzyme A thioesterase 13</fullName>
    </recommendedName>
    <alternativeName>
        <fullName evidence="22">Hotdog-fold thioesterase superfamily member 2</fullName>
    </alternativeName>
    <alternativeName>
        <fullName evidence="21">Palmitoyl-CoA hydrolase</fullName>
    </alternativeName>
    <alternativeName>
        <fullName evidence="23">Thioesterase superfamily member 2</fullName>
    </alternativeName>
</protein>
<comment type="function">
    <text evidence="18">Catalyzes the hydrolysis of acyl-CoAs into free fatty acids and coenzyme A (CoASH), regulating their respective intracellular levels. Has acyl-CoA thioesterase activity towards medium (C12) and long-chain (C18) fatty acyl-CoA substrates. Can also hydrolyze 3-hydroxyphenylacetyl-CoA and 3,4-dihydroxyphenylacetyl-CoA (in vitro). May play a role in controlling adaptive thermogenesis.</text>
</comment>
<evidence type="ECO:0000256" key="13">
    <source>
        <dbReference type="ARBA" id="ARBA00047588"/>
    </source>
</evidence>
<accession>A0A067QRP3</accession>
<evidence type="ECO:0000256" key="7">
    <source>
        <dbReference type="ARBA" id="ARBA00022801"/>
    </source>
</evidence>
<proteinExistence type="inferred from homology"/>
<evidence type="ECO:0000256" key="18">
    <source>
        <dbReference type="ARBA" id="ARBA00058205"/>
    </source>
</evidence>
<dbReference type="GO" id="GO:0005819">
    <property type="term" value="C:spindle"/>
    <property type="evidence" value="ECO:0007669"/>
    <property type="project" value="UniProtKB-SubCell"/>
</dbReference>
<comment type="catalytic activity">
    <reaction evidence="15">
        <text>dodecanoyl-CoA + H2O = dodecanoate + CoA + H(+)</text>
        <dbReference type="Rhea" id="RHEA:30135"/>
        <dbReference type="ChEBI" id="CHEBI:15377"/>
        <dbReference type="ChEBI" id="CHEBI:15378"/>
        <dbReference type="ChEBI" id="CHEBI:18262"/>
        <dbReference type="ChEBI" id="CHEBI:57287"/>
        <dbReference type="ChEBI" id="CHEBI:57375"/>
    </reaction>
    <physiologicalReaction direction="left-to-right" evidence="15">
        <dbReference type="Rhea" id="RHEA:30136"/>
    </physiologicalReaction>
</comment>
<dbReference type="InterPro" id="IPR039298">
    <property type="entry name" value="ACOT13"/>
</dbReference>
<reference evidence="25 26" key="1">
    <citation type="journal article" date="2014" name="Nat. Commun.">
        <title>Molecular traces of alternative social organization in a termite genome.</title>
        <authorList>
            <person name="Terrapon N."/>
            <person name="Li C."/>
            <person name="Robertson H.M."/>
            <person name="Ji L."/>
            <person name="Meng X."/>
            <person name="Booth W."/>
            <person name="Chen Z."/>
            <person name="Childers C.P."/>
            <person name="Glastad K.M."/>
            <person name="Gokhale K."/>
            <person name="Gowin J."/>
            <person name="Gronenberg W."/>
            <person name="Hermansen R.A."/>
            <person name="Hu H."/>
            <person name="Hunt B.G."/>
            <person name="Huylmans A.K."/>
            <person name="Khalil S.M."/>
            <person name="Mitchell R.D."/>
            <person name="Munoz-Torres M.C."/>
            <person name="Mustard J.A."/>
            <person name="Pan H."/>
            <person name="Reese J.T."/>
            <person name="Scharf M.E."/>
            <person name="Sun F."/>
            <person name="Vogel H."/>
            <person name="Xiao J."/>
            <person name="Yang W."/>
            <person name="Yang Z."/>
            <person name="Yang Z."/>
            <person name="Zhou J."/>
            <person name="Zhu J."/>
            <person name="Brent C.S."/>
            <person name="Elsik C.G."/>
            <person name="Goodisman M.A."/>
            <person name="Liberles D.A."/>
            <person name="Roe R.M."/>
            <person name="Vargo E.L."/>
            <person name="Vilcinskas A."/>
            <person name="Wang J."/>
            <person name="Bornberg-Bauer E."/>
            <person name="Korb J."/>
            <person name="Zhang G."/>
            <person name="Liebig J."/>
        </authorList>
    </citation>
    <scope>NUCLEOTIDE SEQUENCE [LARGE SCALE GENOMIC DNA]</scope>
    <source>
        <tissue evidence="25">Whole organism</tissue>
    </source>
</reference>
<evidence type="ECO:0000256" key="16">
    <source>
        <dbReference type="ARBA" id="ARBA00050199"/>
    </source>
</evidence>
<comment type="catalytic activity">
    <reaction evidence="16">
        <text>hexanoyl-CoA + H2O = hexanoate + CoA + H(+)</text>
        <dbReference type="Rhea" id="RHEA:40115"/>
        <dbReference type="ChEBI" id="CHEBI:15377"/>
        <dbReference type="ChEBI" id="CHEBI:15378"/>
        <dbReference type="ChEBI" id="CHEBI:17120"/>
        <dbReference type="ChEBI" id="CHEBI:57287"/>
        <dbReference type="ChEBI" id="CHEBI:62620"/>
    </reaction>
    <physiologicalReaction direction="left-to-right" evidence="16">
        <dbReference type="Rhea" id="RHEA:40116"/>
    </physiologicalReaction>
</comment>
<organism evidence="25 26">
    <name type="scientific">Zootermopsis nevadensis</name>
    <name type="common">Dampwood termite</name>
    <dbReference type="NCBI Taxonomy" id="136037"/>
    <lineage>
        <taxon>Eukaryota</taxon>
        <taxon>Metazoa</taxon>
        <taxon>Ecdysozoa</taxon>
        <taxon>Arthropoda</taxon>
        <taxon>Hexapoda</taxon>
        <taxon>Insecta</taxon>
        <taxon>Pterygota</taxon>
        <taxon>Neoptera</taxon>
        <taxon>Polyneoptera</taxon>
        <taxon>Dictyoptera</taxon>
        <taxon>Blattodea</taxon>
        <taxon>Blattoidea</taxon>
        <taxon>Termitoidae</taxon>
        <taxon>Termopsidae</taxon>
        <taxon>Zootermopsis</taxon>
    </lineage>
</organism>
<dbReference type="InterPro" id="IPR003736">
    <property type="entry name" value="PAAI_dom"/>
</dbReference>
<evidence type="ECO:0000256" key="20">
    <source>
        <dbReference type="ARBA" id="ARBA00067273"/>
    </source>
</evidence>
<comment type="catalytic activity">
    <reaction evidence="13">
        <text>octanoyl-CoA + H2O = octanoate + CoA + H(+)</text>
        <dbReference type="Rhea" id="RHEA:30143"/>
        <dbReference type="ChEBI" id="CHEBI:15377"/>
        <dbReference type="ChEBI" id="CHEBI:15378"/>
        <dbReference type="ChEBI" id="CHEBI:25646"/>
        <dbReference type="ChEBI" id="CHEBI:57287"/>
        <dbReference type="ChEBI" id="CHEBI:57386"/>
    </reaction>
    <physiologicalReaction direction="left-to-right" evidence="13">
        <dbReference type="Rhea" id="RHEA:30144"/>
    </physiologicalReaction>
</comment>
<dbReference type="eggNOG" id="KOG3328">
    <property type="taxonomic scope" value="Eukaryota"/>
</dbReference>
<keyword evidence="6" id="KW-0963">Cytoplasm</keyword>
<evidence type="ECO:0000313" key="25">
    <source>
        <dbReference type="EMBL" id="KDR12451.1"/>
    </source>
</evidence>
<dbReference type="Pfam" id="PF03061">
    <property type="entry name" value="4HBT"/>
    <property type="match status" value="1"/>
</dbReference>
<keyword evidence="12" id="KW-0539">Nucleus</keyword>
<keyword evidence="10" id="KW-0496">Mitochondrion</keyword>
<evidence type="ECO:0000256" key="5">
    <source>
        <dbReference type="ARBA" id="ARBA00008324"/>
    </source>
</evidence>
<dbReference type="InterPro" id="IPR006683">
    <property type="entry name" value="Thioestr_dom"/>
</dbReference>
<dbReference type="NCBIfam" id="TIGR00369">
    <property type="entry name" value="unchar_dom_1"/>
    <property type="match status" value="1"/>
</dbReference>
<dbReference type="GO" id="GO:0005739">
    <property type="term" value="C:mitochondrion"/>
    <property type="evidence" value="ECO:0007669"/>
    <property type="project" value="UniProtKB-SubCell"/>
</dbReference>
<dbReference type="InterPro" id="IPR029069">
    <property type="entry name" value="HotDog_dom_sf"/>
</dbReference>
<dbReference type="GO" id="GO:0047617">
    <property type="term" value="F:fatty acyl-CoA hydrolase activity"/>
    <property type="evidence" value="ECO:0007669"/>
    <property type="project" value="InterPro"/>
</dbReference>
<dbReference type="OMA" id="KQIMRAM"/>
<evidence type="ECO:0000256" key="10">
    <source>
        <dbReference type="ARBA" id="ARBA00023128"/>
    </source>
</evidence>
<dbReference type="PANTHER" id="PTHR21660">
    <property type="entry name" value="THIOESTERASE SUPERFAMILY MEMBER-RELATED"/>
    <property type="match status" value="1"/>
</dbReference>
<evidence type="ECO:0000256" key="14">
    <source>
        <dbReference type="ARBA" id="ARBA00047969"/>
    </source>
</evidence>
<comment type="catalytic activity">
    <reaction evidence="14">
        <text>decanoyl-CoA + H2O = decanoate + CoA + H(+)</text>
        <dbReference type="Rhea" id="RHEA:40059"/>
        <dbReference type="ChEBI" id="CHEBI:15377"/>
        <dbReference type="ChEBI" id="CHEBI:15378"/>
        <dbReference type="ChEBI" id="CHEBI:27689"/>
        <dbReference type="ChEBI" id="CHEBI:57287"/>
        <dbReference type="ChEBI" id="CHEBI:61430"/>
    </reaction>
    <physiologicalReaction direction="left-to-right" evidence="14">
        <dbReference type="Rhea" id="RHEA:40060"/>
    </physiologicalReaction>
</comment>
<dbReference type="STRING" id="136037.A0A067QRP3"/>
<dbReference type="SUPFAM" id="SSF54637">
    <property type="entry name" value="Thioesterase/thiol ester dehydrase-isomerase"/>
    <property type="match status" value="1"/>
</dbReference>
<dbReference type="PANTHER" id="PTHR21660:SF1">
    <property type="entry name" value="ACYL-COENZYME A THIOESTERASE 13"/>
    <property type="match status" value="1"/>
</dbReference>
<evidence type="ECO:0000256" key="17">
    <source>
        <dbReference type="ARBA" id="ARBA00052976"/>
    </source>
</evidence>
<keyword evidence="9" id="KW-0443">Lipid metabolism</keyword>
<evidence type="ECO:0000256" key="12">
    <source>
        <dbReference type="ARBA" id="ARBA00023242"/>
    </source>
</evidence>
<evidence type="ECO:0000256" key="3">
    <source>
        <dbReference type="ARBA" id="ARBA00004186"/>
    </source>
</evidence>
<comment type="subunit">
    <text evidence="19">Homotetramer. Interacts with PCTP.</text>
</comment>
<dbReference type="FunFam" id="3.10.129.10:FF:000021">
    <property type="entry name" value="Acyl-coenzyme A thioesterase 13"/>
    <property type="match status" value="1"/>
</dbReference>
<gene>
    <name evidence="25" type="ORF">L798_13504</name>
</gene>
<dbReference type="Gene3D" id="3.10.129.10">
    <property type="entry name" value="Hotdog Thioesterase"/>
    <property type="match status" value="1"/>
</dbReference>
<evidence type="ECO:0000256" key="22">
    <source>
        <dbReference type="ARBA" id="ARBA00081533"/>
    </source>
</evidence>
<dbReference type="OrthoDB" id="46529at2759"/>
<keyword evidence="11" id="KW-0206">Cytoskeleton</keyword>
<name>A0A067QRP3_ZOONE</name>
<evidence type="ECO:0000256" key="4">
    <source>
        <dbReference type="ARBA" id="ARBA00004514"/>
    </source>
</evidence>
<keyword evidence="7" id="KW-0378">Hydrolase</keyword>
<dbReference type="GO" id="GO:0005829">
    <property type="term" value="C:cytosol"/>
    <property type="evidence" value="ECO:0007669"/>
    <property type="project" value="UniProtKB-SubCell"/>
</dbReference>
<dbReference type="EMBL" id="KK853018">
    <property type="protein sequence ID" value="KDR12451.1"/>
    <property type="molecule type" value="Genomic_DNA"/>
</dbReference>
<feature type="domain" description="Thioesterase" evidence="24">
    <location>
        <begin position="53"/>
        <end position="128"/>
    </location>
</feature>
<comment type="similarity">
    <text evidence="5">Belongs to the thioesterase PaaI family.</text>
</comment>
<dbReference type="GO" id="GO:0005634">
    <property type="term" value="C:nucleus"/>
    <property type="evidence" value="ECO:0007669"/>
    <property type="project" value="UniProtKB-SubCell"/>
</dbReference>
<evidence type="ECO:0000256" key="19">
    <source>
        <dbReference type="ARBA" id="ARBA00064709"/>
    </source>
</evidence>
<evidence type="ECO:0000256" key="21">
    <source>
        <dbReference type="ARBA" id="ARBA00075657"/>
    </source>
</evidence>
<dbReference type="InParanoid" id="A0A067QRP3"/>
<evidence type="ECO:0000256" key="8">
    <source>
        <dbReference type="ARBA" id="ARBA00022990"/>
    </source>
</evidence>
<evidence type="ECO:0000256" key="6">
    <source>
        <dbReference type="ARBA" id="ARBA00022490"/>
    </source>
</evidence>
<evidence type="ECO:0000259" key="24">
    <source>
        <dbReference type="Pfam" id="PF03061"/>
    </source>
</evidence>